<protein>
    <submittedName>
        <fullName evidence="2">LOW QUALITY PROTEIN: RNA-binding protein 4.1</fullName>
    </submittedName>
</protein>
<proteinExistence type="predicted"/>
<evidence type="ECO:0000313" key="1">
    <source>
        <dbReference type="Proteomes" id="UP000504632"/>
    </source>
</evidence>
<dbReference type="RefSeq" id="XP_075209703.1">
    <property type="nucleotide sequence ID" value="XM_075353588.1"/>
</dbReference>
<gene>
    <name evidence="2" type="primary">LOC115816854</name>
</gene>
<accession>A0AC58UVV2</accession>
<name>A0AC58UVV2_CHACN</name>
<dbReference type="Proteomes" id="UP000504632">
    <property type="component" value="Chromosome 7"/>
</dbReference>
<evidence type="ECO:0000313" key="2">
    <source>
        <dbReference type="RefSeq" id="XP_075209703.1"/>
    </source>
</evidence>
<reference evidence="2" key="1">
    <citation type="submission" date="2025-08" db="UniProtKB">
        <authorList>
            <consortium name="RefSeq"/>
        </authorList>
    </citation>
    <scope>IDENTIFICATION</scope>
</reference>
<sequence>MVKIFVGNLPPQAESDELQALFAQYGTVTECSIIKNFAFVHMEDRKSATKAIRNLHLYKLHGVMINVEASRGKNQGPVKLHVANVEKGFDEELRALFEEYGTVTECSIVKNFAFVHMANSDEAMDAIKGLDNSEFQGKRIHVQISNSRPRGGDDMNRYQQGPPDRAGYWPPRFPGDRPEPGPPGYFRGRFPPGSHGYPPAPPPPPPPPPRRPPYPERTSSSYERERERDGYGGVVDYYEKYRARPYGIPSYEDRRVSSVPPPPPPPSSAIMRERLATTSLDPYERRPLPPPPSSYYARDRSPIRRAPPTPAAPTGNGYSYERSRLSPVSMSRSPMYGVPRSRDPYADRVPPPPPARYSY</sequence>
<organism evidence="1 2">
    <name type="scientific">Chanos chanos</name>
    <name type="common">Milkfish</name>
    <name type="synonym">Mugil chanos</name>
    <dbReference type="NCBI Taxonomy" id="29144"/>
    <lineage>
        <taxon>Eukaryota</taxon>
        <taxon>Metazoa</taxon>
        <taxon>Chordata</taxon>
        <taxon>Craniata</taxon>
        <taxon>Vertebrata</taxon>
        <taxon>Euteleostomi</taxon>
        <taxon>Actinopterygii</taxon>
        <taxon>Neopterygii</taxon>
        <taxon>Teleostei</taxon>
        <taxon>Ostariophysi</taxon>
        <taxon>Gonorynchiformes</taxon>
        <taxon>Chanidae</taxon>
        <taxon>Chanos</taxon>
    </lineage>
</organism>
<keyword evidence="1" id="KW-1185">Reference proteome</keyword>